<comment type="caution">
    <text evidence="1">The sequence shown here is derived from an EMBL/GenBank/DDBJ whole genome shotgun (WGS) entry which is preliminary data.</text>
</comment>
<evidence type="ECO:0000313" key="1">
    <source>
        <dbReference type="EMBL" id="KAK8593952.1"/>
    </source>
</evidence>
<sequence>MHDEEHMALLLNGEESQWILLRESKELVNFLPRYNGCLVRKWGYRSEDAPLGFQTRAGGSSGPTNVSLSSASYSDERKSNFVNLEHITK</sequence>
<dbReference type="EMBL" id="JBBPBM010000003">
    <property type="protein sequence ID" value="KAK8593952.1"/>
    <property type="molecule type" value="Genomic_DNA"/>
</dbReference>
<protein>
    <submittedName>
        <fullName evidence="1">Uncharacterized protein</fullName>
    </submittedName>
</protein>
<gene>
    <name evidence="1" type="ORF">V6N12_046025</name>
</gene>
<dbReference type="Proteomes" id="UP001472677">
    <property type="component" value="Unassembled WGS sequence"/>
</dbReference>
<proteinExistence type="predicted"/>
<name>A0ABR2G5L2_9ROSI</name>
<evidence type="ECO:0000313" key="2">
    <source>
        <dbReference type="Proteomes" id="UP001472677"/>
    </source>
</evidence>
<accession>A0ABR2G5L2</accession>
<keyword evidence="2" id="KW-1185">Reference proteome</keyword>
<reference evidence="1 2" key="1">
    <citation type="journal article" date="2024" name="G3 (Bethesda)">
        <title>Genome assembly of Hibiscus sabdariffa L. provides insights into metabolisms of medicinal natural products.</title>
        <authorList>
            <person name="Kim T."/>
        </authorList>
    </citation>
    <scope>NUCLEOTIDE SEQUENCE [LARGE SCALE GENOMIC DNA]</scope>
    <source>
        <strain evidence="1">TK-2024</strain>
        <tissue evidence="1">Old leaves</tissue>
    </source>
</reference>
<organism evidence="1 2">
    <name type="scientific">Hibiscus sabdariffa</name>
    <name type="common">roselle</name>
    <dbReference type="NCBI Taxonomy" id="183260"/>
    <lineage>
        <taxon>Eukaryota</taxon>
        <taxon>Viridiplantae</taxon>
        <taxon>Streptophyta</taxon>
        <taxon>Embryophyta</taxon>
        <taxon>Tracheophyta</taxon>
        <taxon>Spermatophyta</taxon>
        <taxon>Magnoliopsida</taxon>
        <taxon>eudicotyledons</taxon>
        <taxon>Gunneridae</taxon>
        <taxon>Pentapetalae</taxon>
        <taxon>rosids</taxon>
        <taxon>malvids</taxon>
        <taxon>Malvales</taxon>
        <taxon>Malvaceae</taxon>
        <taxon>Malvoideae</taxon>
        <taxon>Hibiscus</taxon>
    </lineage>
</organism>